<dbReference type="InterPro" id="IPR012910">
    <property type="entry name" value="Plug_dom"/>
</dbReference>
<evidence type="ECO:0000313" key="16">
    <source>
        <dbReference type="Proteomes" id="UP000285469"/>
    </source>
</evidence>
<dbReference type="PROSITE" id="PS52016">
    <property type="entry name" value="TONB_DEPENDENT_REC_3"/>
    <property type="match status" value="1"/>
</dbReference>
<dbReference type="Gene3D" id="2.60.40.1120">
    <property type="entry name" value="Carboxypeptidase-like, regulatory domain"/>
    <property type="match status" value="1"/>
</dbReference>
<accession>A0A1H7IP56</accession>
<organism evidence="13 16">
    <name type="scientific">Phocaeicola vulgatus</name>
    <name type="common">Bacteroides vulgatus</name>
    <dbReference type="NCBI Taxonomy" id="821"/>
    <lineage>
        <taxon>Bacteria</taxon>
        <taxon>Pseudomonadati</taxon>
        <taxon>Bacteroidota</taxon>
        <taxon>Bacteroidia</taxon>
        <taxon>Bacteroidales</taxon>
        <taxon>Bacteroidaceae</taxon>
        <taxon>Phocaeicola</taxon>
    </lineage>
</organism>
<keyword evidence="2 7" id="KW-0813">Transport</keyword>
<dbReference type="EMBL" id="QSAI01000025">
    <property type="protein sequence ID" value="RGW46677.1"/>
    <property type="molecule type" value="Genomic_DNA"/>
</dbReference>
<dbReference type="Pfam" id="PF07715">
    <property type="entry name" value="Plug"/>
    <property type="match status" value="1"/>
</dbReference>
<sequence length="1012" mass="110964">MRKKLLPLGRLFESAWYNPILKAVPMSMGILMSGNAGYAIAGNMSDNVVIVQQQTISVTGTVIDASGEPLVGVNIVEAGTVNGVISDFEGKFTLNVKPNATLKISYIGYIAQNILVKGQKNLTITLQEDTETLDEVVVVGYGTVRKADLAGSVSVLDSRNFKDQPITQVSDALQGRVAGVNVVSDGVPGGSVKIRIRGTNSINKSNDPLYVVDGMVRESGLEGINPEDIQSMQILKDASSTAIYGSRGANGVVIITTKSGVKGQTNITFDASVGISQATNLPKMMDTKTYAQALVDYAGISASEVSDYLDGSNPGIDWTDQMFRTGVTQNYKLVFSKGSEGTQTYVSANYMGDEGVIDKNSYERYSAKANIKISMAKWLDVTVDLNASHGVGKGIGGLEMSGYNPLWIAFNSSPTMTMTDKNGYYNWDPYGTIQANAYGIIAASESERRRDVFSGHIDLKFNIIKGLTFTSSNGVDYYNNTSYSFTPQSVNGAGKNSMGNSNLQRMLLQSSNNITYNHTWNDKHYLTVTGVWEATKSTIRNMGISGSSLQAESVGWWDVKNAVTRDATNGYSDWALLSGVGRVIYNYDNRYMLTGTFRADGSSRFTNDKWGYFPSVAVAWTASNESFMESTRDLISNLKIRASYGVIGNQDIDPYSTLAILNTTTTYFGNSSGVTGYWANTLATPDIKWEKTKQFDVGFDLGLFNNRIDLSVDYFNKKTSDALLSTKLADYLGGTSYLINAGEVSNQGFDIALTANIVQSKDWSWSTTLNGTYLKNKVTKLTAQEPIIYGGSFQSIITDCTIIKEGEAIGTFFGYRWAGIDNEGYDTFYTANDEITRNPSTDDRVVLGKASPDFTLGWNNSLRYKNWSLNAFFNSSFGAKRLNALRFAMNSMIGNSRMFTDADFLKEIGKTMPDPRVENNQYLGNSTKWVENADYFRCENVTLAYDFPKSMTKIADLRLSFSIQNLFTISSYKGSNPAGYSFSSDYGDRANGIDTGTYPTPRTFTFGVRMNF</sequence>
<keyword evidence="5 7" id="KW-0472">Membrane</keyword>
<protein>
    <submittedName>
        <fullName evidence="14">Putative TonB dependent receptor protein</fullName>
    </submittedName>
    <submittedName>
        <fullName evidence="13">TonB-dependent receptor</fullName>
    </submittedName>
</protein>
<keyword evidence="13" id="KW-0675">Receptor</keyword>
<dbReference type="Pfam" id="PF13715">
    <property type="entry name" value="CarbopepD_reg_2"/>
    <property type="match status" value="1"/>
</dbReference>
<dbReference type="Gene3D" id="2.40.170.20">
    <property type="entry name" value="TonB-dependent receptor, beta-barrel domain"/>
    <property type="match status" value="1"/>
</dbReference>
<dbReference type="InterPro" id="IPR023997">
    <property type="entry name" value="TonB-dep_OMP_SusC/RagA_CS"/>
</dbReference>
<name>A0A1H7IP56_PHOVU</name>
<keyword evidence="6 7" id="KW-0998">Cell outer membrane</keyword>
<proteinExistence type="inferred from homology"/>
<dbReference type="FunFam" id="2.60.40.1120:FF:000003">
    <property type="entry name" value="Outer membrane protein Omp121"/>
    <property type="match status" value="1"/>
</dbReference>
<dbReference type="AlphaFoldDB" id="A0A1H7IP56"/>
<keyword evidence="4 7" id="KW-0812">Transmembrane</keyword>
<comment type="similarity">
    <text evidence="7">Belongs to the TonB-dependent receptor family.</text>
</comment>
<evidence type="ECO:0000313" key="13">
    <source>
        <dbReference type="EMBL" id="RGW46677.1"/>
    </source>
</evidence>
<evidence type="ECO:0000256" key="1">
    <source>
        <dbReference type="ARBA" id="ARBA00004571"/>
    </source>
</evidence>
<evidence type="ECO:0000313" key="14">
    <source>
        <dbReference type="EMBL" id="TSE48967.1"/>
    </source>
</evidence>
<evidence type="ECO:0000256" key="3">
    <source>
        <dbReference type="ARBA" id="ARBA00022452"/>
    </source>
</evidence>
<dbReference type="Proteomes" id="UP000285379">
    <property type="component" value="Unassembled WGS sequence"/>
</dbReference>
<dbReference type="Proteomes" id="UP000441522">
    <property type="component" value="Unassembled WGS sequence"/>
</dbReference>
<evidence type="ECO:0000313" key="15">
    <source>
        <dbReference type="Proteomes" id="UP000285379"/>
    </source>
</evidence>
<dbReference type="SUPFAM" id="SSF56935">
    <property type="entry name" value="Porins"/>
    <property type="match status" value="1"/>
</dbReference>
<dbReference type="NCBIfam" id="TIGR04056">
    <property type="entry name" value="OMP_RagA_SusC"/>
    <property type="match status" value="1"/>
</dbReference>
<dbReference type="InterPro" id="IPR039426">
    <property type="entry name" value="TonB-dep_rcpt-like"/>
</dbReference>
<dbReference type="Gene3D" id="2.170.130.10">
    <property type="entry name" value="TonB-dependent receptor, plug domain"/>
    <property type="match status" value="1"/>
</dbReference>
<reference evidence="18 19" key="3">
    <citation type="journal article" date="2019" name="Nat. Med.">
        <title>A library of human gut bacterial isolates paired with longitudinal multiomics data enables mechanistic microbiome research.</title>
        <authorList>
            <person name="Poyet M."/>
            <person name="Groussin M."/>
            <person name="Gibbons S.M."/>
            <person name="Avila-Pacheco J."/>
            <person name="Jiang X."/>
            <person name="Kearney S.M."/>
            <person name="Perrotta A.R."/>
            <person name="Berdy B."/>
            <person name="Zhao S."/>
            <person name="Lieberman T.D."/>
            <person name="Swanson P.K."/>
            <person name="Smith M."/>
            <person name="Roesemann S."/>
            <person name="Alexander J.E."/>
            <person name="Rich S.A."/>
            <person name="Livny J."/>
            <person name="Vlamakis H."/>
            <person name="Clish C."/>
            <person name="Bullock K."/>
            <person name="Deik A."/>
            <person name="Scott J."/>
            <person name="Pierce K.A."/>
            <person name="Xavier R.J."/>
            <person name="Alm E.J."/>
        </authorList>
    </citation>
    <scope>NUCLEOTIDE SEQUENCE [LARGE SCALE GENOMIC DNA]</scope>
    <source>
        <strain evidence="9 18">BIOML-A5</strain>
        <strain evidence="10 19">BIOML-A98</strain>
    </source>
</reference>
<reference evidence="14 17" key="2">
    <citation type="journal article" date="2019" name="Nat. Commun.">
        <title>Gram positive-like bacteriocins with broad spectrum anti-Bacteroidales activity encoded on mobile elements of the human gut microbiota.</title>
        <authorList>
            <person name="Bechon N."/>
            <person name="Coyne M.J.Jr."/>
            <person name="Laclare-Mceneany V."/>
            <person name="Chatzidaki-Livanis M."/>
            <person name="Ghigo J.-M."/>
            <person name="Comstock L.E."/>
        </authorList>
    </citation>
    <scope>NUCLEOTIDE SEQUENCE [LARGE SCALE GENOMIC DNA]</scope>
    <source>
        <strain evidence="14 17">CL01T12C17</strain>
    </source>
</reference>
<dbReference type="Proteomes" id="UP001201179">
    <property type="component" value="Unassembled WGS sequence"/>
</dbReference>
<comment type="subcellular location">
    <subcellularLocation>
        <location evidence="1 7">Cell outer membrane</location>
        <topology evidence="1 7">Multi-pass membrane protein</topology>
    </subcellularLocation>
</comment>
<dbReference type="RefSeq" id="WP_032952503.1">
    <property type="nucleotide sequence ID" value="NZ_CAXSKM010000014.1"/>
</dbReference>
<evidence type="ECO:0000256" key="6">
    <source>
        <dbReference type="ARBA" id="ARBA00023237"/>
    </source>
</evidence>
<evidence type="ECO:0000256" key="5">
    <source>
        <dbReference type="ARBA" id="ARBA00023136"/>
    </source>
</evidence>
<dbReference type="FunFam" id="2.170.130.10:FF:000008">
    <property type="entry name" value="SusC/RagA family TonB-linked outer membrane protein"/>
    <property type="match status" value="1"/>
</dbReference>
<dbReference type="EMBL" id="WCWW01000057">
    <property type="protein sequence ID" value="KAB3852574.1"/>
    <property type="molecule type" value="Genomic_DNA"/>
</dbReference>
<dbReference type="InterPro" id="IPR008969">
    <property type="entry name" value="CarboxyPept-like_regulatory"/>
</dbReference>
<dbReference type="EMBL" id="WDAL01000006">
    <property type="protein sequence ID" value="KAB6638844.1"/>
    <property type="molecule type" value="Genomic_DNA"/>
</dbReference>
<gene>
    <name evidence="13" type="ORF">DWV70_13650</name>
    <name evidence="12" type="ORF">DWW27_17050</name>
    <name evidence="14" type="ORF">EH214_01774</name>
    <name evidence="9" type="ORF">GAS29_19090</name>
    <name evidence="10" type="ORF">GAY12_03925</name>
    <name evidence="11" type="ORF">L4X52_14250</name>
</gene>
<dbReference type="Proteomes" id="UP000408523">
    <property type="component" value="Unassembled WGS sequence"/>
</dbReference>
<evidence type="ECO:0000259" key="8">
    <source>
        <dbReference type="Pfam" id="PF07715"/>
    </source>
</evidence>
<dbReference type="InterPro" id="IPR036942">
    <property type="entry name" value="Beta-barrel_TonB_sf"/>
</dbReference>
<evidence type="ECO:0000313" key="19">
    <source>
        <dbReference type="Proteomes" id="UP000462015"/>
    </source>
</evidence>
<evidence type="ECO:0000313" key="18">
    <source>
        <dbReference type="Proteomes" id="UP000441522"/>
    </source>
</evidence>
<dbReference type="InterPro" id="IPR037066">
    <property type="entry name" value="Plug_dom_sf"/>
</dbReference>
<keyword evidence="3 7" id="KW-1134">Transmembrane beta strand</keyword>
<evidence type="ECO:0000256" key="4">
    <source>
        <dbReference type="ARBA" id="ARBA00022692"/>
    </source>
</evidence>
<dbReference type="Proteomes" id="UP000462015">
    <property type="component" value="Unassembled WGS sequence"/>
</dbReference>
<comment type="caution">
    <text evidence="13">The sequence shown here is derived from an EMBL/GenBank/DDBJ whole genome shotgun (WGS) entry which is preliminary data.</text>
</comment>
<evidence type="ECO:0000256" key="7">
    <source>
        <dbReference type="PROSITE-ProRule" id="PRU01360"/>
    </source>
</evidence>
<evidence type="ECO:0000313" key="10">
    <source>
        <dbReference type="EMBL" id="KAB6638844.1"/>
    </source>
</evidence>
<evidence type="ECO:0000313" key="11">
    <source>
        <dbReference type="EMBL" id="MCG0341136.1"/>
    </source>
</evidence>
<dbReference type="EMBL" id="QRYT01000047">
    <property type="protein sequence ID" value="RGV05477.1"/>
    <property type="molecule type" value="Genomic_DNA"/>
</dbReference>
<reference evidence="15 16" key="1">
    <citation type="submission" date="2018-08" db="EMBL/GenBank/DDBJ databases">
        <title>A genome reference for cultivated species of the human gut microbiota.</title>
        <authorList>
            <person name="Zou Y."/>
            <person name="Xue W."/>
            <person name="Luo G."/>
        </authorList>
    </citation>
    <scope>NUCLEOTIDE SEQUENCE [LARGE SCALE GENOMIC DNA]</scope>
    <source>
        <strain evidence="13 16">AF12-25</strain>
        <strain evidence="12 15">AF14-8</strain>
    </source>
</reference>
<evidence type="ECO:0000256" key="2">
    <source>
        <dbReference type="ARBA" id="ARBA00022448"/>
    </source>
</evidence>
<evidence type="ECO:0000313" key="12">
    <source>
        <dbReference type="EMBL" id="RGV05477.1"/>
    </source>
</evidence>
<reference evidence="11" key="4">
    <citation type="submission" date="2022-01" db="EMBL/GenBank/DDBJ databases">
        <authorList>
            <person name="Mingchao X."/>
        </authorList>
    </citation>
    <scope>NUCLEOTIDE SEQUENCE</scope>
    <source>
        <strain evidence="11">Bv4372</strain>
    </source>
</reference>
<dbReference type="GO" id="GO:0009279">
    <property type="term" value="C:cell outer membrane"/>
    <property type="evidence" value="ECO:0007669"/>
    <property type="project" value="UniProtKB-SubCell"/>
</dbReference>
<evidence type="ECO:0000313" key="17">
    <source>
        <dbReference type="Proteomes" id="UP000408523"/>
    </source>
</evidence>
<dbReference type="InterPro" id="IPR023996">
    <property type="entry name" value="TonB-dep_OMP_SusC/RagA"/>
</dbReference>
<dbReference type="EMBL" id="JAKKWZ010000028">
    <property type="protein sequence ID" value="MCG0341136.1"/>
    <property type="molecule type" value="Genomic_DNA"/>
</dbReference>
<evidence type="ECO:0000313" key="9">
    <source>
        <dbReference type="EMBL" id="KAB3852574.1"/>
    </source>
</evidence>
<dbReference type="EMBL" id="RWHZ01000019">
    <property type="protein sequence ID" value="TSE48967.1"/>
    <property type="molecule type" value="Genomic_DNA"/>
</dbReference>
<dbReference type="NCBIfam" id="TIGR04057">
    <property type="entry name" value="SusC_RagA_signa"/>
    <property type="match status" value="1"/>
</dbReference>
<dbReference type="Proteomes" id="UP000285469">
    <property type="component" value="Unassembled WGS sequence"/>
</dbReference>
<dbReference type="SUPFAM" id="SSF49464">
    <property type="entry name" value="Carboxypeptidase regulatory domain-like"/>
    <property type="match status" value="1"/>
</dbReference>
<feature type="domain" description="TonB-dependent receptor plug" evidence="8">
    <location>
        <begin position="146"/>
        <end position="252"/>
    </location>
</feature>